<dbReference type="InterPro" id="IPR049132">
    <property type="entry name" value="FAN1-like_euk"/>
</dbReference>
<keyword evidence="5 12" id="KW-0227">DNA damage</keyword>
<comment type="cofactor">
    <cofactor evidence="13">
        <name>Mg(2+)</name>
        <dbReference type="ChEBI" id="CHEBI:18420"/>
    </cofactor>
    <cofactor evidence="13">
        <name>Mn(2+)</name>
        <dbReference type="ChEBI" id="CHEBI:29035"/>
    </cofactor>
</comment>
<dbReference type="SMART" id="SM00734">
    <property type="entry name" value="ZnF_Rad18"/>
    <property type="match status" value="1"/>
</dbReference>
<keyword evidence="10 12" id="KW-0234">DNA repair</keyword>
<dbReference type="SMART" id="SM00910">
    <property type="entry name" value="HIRAN"/>
    <property type="match status" value="1"/>
</dbReference>
<evidence type="ECO:0000256" key="3">
    <source>
        <dbReference type="ARBA" id="ARBA00022722"/>
    </source>
</evidence>
<dbReference type="InterPro" id="IPR006642">
    <property type="entry name" value="Rad18_UBZ4"/>
</dbReference>
<dbReference type="Gene3D" id="3.40.1350.10">
    <property type="match status" value="1"/>
</dbReference>
<comment type="subcellular location">
    <subcellularLocation>
        <location evidence="13">Nucleus</location>
    </subcellularLocation>
</comment>
<dbReference type="OrthoDB" id="76364at2759"/>
<name>A0A6P8C869_PUNGR</name>
<evidence type="ECO:0000256" key="8">
    <source>
        <dbReference type="ARBA" id="ARBA00022833"/>
    </source>
</evidence>
<dbReference type="Proteomes" id="UP000515151">
    <property type="component" value="Chromosome 2"/>
</dbReference>
<dbReference type="Gene3D" id="3.30.160.60">
    <property type="entry name" value="Classic Zinc Finger"/>
    <property type="match status" value="1"/>
</dbReference>
<evidence type="ECO:0000256" key="2">
    <source>
        <dbReference type="ARBA" id="ARBA00005533"/>
    </source>
</evidence>
<dbReference type="GO" id="GO:0008409">
    <property type="term" value="F:5'-3' exonuclease activity"/>
    <property type="evidence" value="ECO:0007669"/>
    <property type="project" value="TreeGrafter"/>
</dbReference>
<accession>A0A6P8C869</accession>
<reference evidence="16" key="2">
    <citation type="submission" date="2025-08" db="UniProtKB">
        <authorList>
            <consortium name="RefSeq"/>
        </authorList>
    </citation>
    <scope>IDENTIFICATION</scope>
    <source>
        <tissue evidence="16">Leaf</tissue>
    </source>
</reference>
<dbReference type="PANTHER" id="PTHR15749">
    <property type="entry name" value="FANCONI-ASSOCIATED NUCLEASE 1"/>
    <property type="match status" value="1"/>
</dbReference>
<dbReference type="GO" id="GO:0070336">
    <property type="term" value="F:flap-structured DNA binding"/>
    <property type="evidence" value="ECO:0007669"/>
    <property type="project" value="TreeGrafter"/>
</dbReference>
<dbReference type="PROSITE" id="PS51908">
    <property type="entry name" value="ZF_UBZ4"/>
    <property type="match status" value="1"/>
</dbReference>
<dbReference type="Pfam" id="PF21170">
    <property type="entry name" value="FAN1_TPR"/>
    <property type="match status" value="1"/>
</dbReference>
<sequence length="939" mass="105194">MLTGRESLIRLVGKRRRFLPNRESLLSSPPPPPLHPLKSCPDLISKAKDVEDGIDGEVVSGELLKIASVTCPVCGNQVHGEDYMINSHLDTCLARGTKRKLAQRTLLQLNFTPLPKVQVCPYESEPSIPNTDCSCSPEVSVVRNLVHGPHNLDEAEKSEGELAVSGGSAEGLIKSPTPPLLSSNAIYAGANVNLDVVSGTVLETFIVGRKFSEERELQSGTKVTLVREPDNAKDPNAVKVFSTNSGCSKVLGYLPRQLAQYVSPLLEKCCYNFEGGITSIPEHYLDVVPIQISCPEMLAYCEIEGGDAQEIKYLWRNALREADAAKNNPPSSTKYQQNFRVIVHEVLASSPHLFRDSEKLFIESFKSLSNDSQRLFIRIYSRRGPWFRMSKISYPEISNVQQAVDDLSASGYVIALEPSGVNTDDIVGVLRTLAVFELYEILHLLNKNCKRGLRKQDVISLLIASYEDGSSPLLPSMILEKVGLCIRISSKAESLFWRAERIFFLNGEQDLSSFLLVDLGIIKYPKYNCIITDQIFVDRVELLAYEEAIEVAQLIDEALEENDNEKVLRCISIADSQIDLPSSRVIGSLASSSAAFLLSFTASWIYSKVVLLGVSFLERERRYNYAINLLRRLLDCFTCDGRRGFWTLRLSVDLGHLGYLNESLSVAENGLLDPWIRAGSRMALQKRILRLAKPPRRWKVPPFSESINRKIKEVQVVGRPLNCEIGKKNRFYGEDGEQCGVEQLALQHYACEGRGWYGVHTESGIWLTIFGLLMWDVIFSDVPNVFCTRFQTAPLDLETSSFYPARKTLIETQLQRIHEGMAEEMLITSWESNFGTSCRGINWERHSLSDLRAAVSCVGGRCLASLCQNLCQDYRSWSSGMPDLLLWRFHGEYKGEAKLVEVKGPTDRLSEQQRAWLLLLMDMGFNVEVCKVSPPAKCS</sequence>
<dbReference type="GeneID" id="116194420"/>
<dbReference type="InterPro" id="IPR014883">
    <property type="entry name" value="VRR_NUC"/>
</dbReference>
<comment type="similarity">
    <text evidence="2 13">Belongs to the FAN1 family.</text>
</comment>
<dbReference type="Pfam" id="PF21315">
    <property type="entry name" value="FAN1_HTH"/>
    <property type="match status" value="1"/>
</dbReference>
<evidence type="ECO:0000259" key="14">
    <source>
        <dbReference type="PROSITE" id="PS51908"/>
    </source>
</evidence>
<dbReference type="EC" id="3.1.4.1" evidence="13"/>
<evidence type="ECO:0000313" key="16">
    <source>
        <dbReference type="RefSeq" id="XP_031379090.1"/>
    </source>
</evidence>
<evidence type="ECO:0000256" key="10">
    <source>
        <dbReference type="ARBA" id="ARBA00023204"/>
    </source>
</evidence>
<evidence type="ECO:0000256" key="11">
    <source>
        <dbReference type="ARBA" id="ARBA00023211"/>
    </source>
</evidence>
<keyword evidence="8" id="KW-0862">Zinc</keyword>
<dbReference type="SMART" id="SM00990">
    <property type="entry name" value="VRR_NUC"/>
    <property type="match status" value="1"/>
</dbReference>
<keyword evidence="6 12" id="KW-0863">Zinc-finger</keyword>
<evidence type="ECO:0000313" key="15">
    <source>
        <dbReference type="Proteomes" id="UP000515151"/>
    </source>
</evidence>
<keyword evidence="7 13" id="KW-0378">Hydrolase</keyword>
<dbReference type="GO" id="GO:0004528">
    <property type="term" value="F:phosphodiesterase I activity"/>
    <property type="evidence" value="ECO:0007669"/>
    <property type="project" value="UniProtKB-EC"/>
</dbReference>
<dbReference type="InterPro" id="IPR011856">
    <property type="entry name" value="tRNA_endonuc-like_dom_sf"/>
</dbReference>
<dbReference type="GO" id="GO:0008270">
    <property type="term" value="F:zinc ion binding"/>
    <property type="evidence" value="ECO:0007669"/>
    <property type="project" value="UniProtKB-KW"/>
</dbReference>
<evidence type="ECO:0000256" key="6">
    <source>
        <dbReference type="ARBA" id="ARBA00022771"/>
    </source>
</evidence>
<dbReference type="InterPro" id="IPR049126">
    <property type="entry name" value="FAN1-like_TPR"/>
</dbReference>
<dbReference type="CDD" id="cd22326">
    <property type="entry name" value="FAN1-like"/>
    <property type="match status" value="1"/>
</dbReference>
<reference evidence="15" key="1">
    <citation type="journal article" date="2020" name="Plant Biotechnol. J.">
        <title>The pomegranate (Punica granatum L.) draft genome dissects genetic divergence between soft- and hard-seeded cultivars.</title>
        <authorList>
            <person name="Luo X."/>
            <person name="Li H."/>
            <person name="Wu Z."/>
            <person name="Yao W."/>
            <person name="Zhao P."/>
            <person name="Cao D."/>
            <person name="Yu H."/>
            <person name="Li K."/>
            <person name="Poudel K."/>
            <person name="Zhao D."/>
            <person name="Zhang F."/>
            <person name="Xia X."/>
            <person name="Chen L."/>
            <person name="Wang Q."/>
            <person name="Jing D."/>
            <person name="Cao S."/>
        </authorList>
    </citation>
    <scope>NUCLEOTIDE SEQUENCE [LARGE SCALE GENOMIC DNA]</scope>
    <source>
        <strain evidence="15">cv. Tunisia</strain>
    </source>
</reference>
<evidence type="ECO:0000256" key="7">
    <source>
        <dbReference type="ARBA" id="ARBA00022801"/>
    </source>
</evidence>
<dbReference type="GO" id="GO:0017108">
    <property type="term" value="F:5'-flap endonuclease activity"/>
    <property type="evidence" value="ECO:0007669"/>
    <property type="project" value="TreeGrafter"/>
</dbReference>
<dbReference type="GO" id="GO:0016818">
    <property type="term" value="F:hydrolase activity, acting on acid anhydrides, in phosphorus-containing anhydrides"/>
    <property type="evidence" value="ECO:0007669"/>
    <property type="project" value="InterPro"/>
</dbReference>
<organism evidence="15 16">
    <name type="scientific">Punica granatum</name>
    <name type="common">Pomegranate</name>
    <dbReference type="NCBI Taxonomy" id="22663"/>
    <lineage>
        <taxon>Eukaryota</taxon>
        <taxon>Viridiplantae</taxon>
        <taxon>Streptophyta</taxon>
        <taxon>Embryophyta</taxon>
        <taxon>Tracheophyta</taxon>
        <taxon>Spermatophyta</taxon>
        <taxon>Magnoliopsida</taxon>
        <taxon>eudicotyledons</taxon>
        <taxon>Gunneridae</taxon>
        <taxon>Pentapetalae</taxon>
        <taxon>rosids</taxon>
        <taxon>malvids</taxon>
        <taxon>Myrtales</taxon>
        <taxon>Lythraceae</taxon>
        <taxon>Punica</taxon>
    </lineage>
</organism>
<dbReference type="Gene3D" id="3.30.70.2330">
    <property type="match status" value="1"/>
</dbReference>
<keyword evidence="9 13" id="KW-0460">Magnesium</keyword>
<keyword evidence="13" id="KW-0539">Nucleus</keyword>
<comment type="function">
    <text evidence="13">Nuclease required for the repair of DNA interstrand cross-links (ICL). Acts as a 5'-3' exonuclease that anchors at a cut end of DNA and cleaves DNA successively at every third nucleotide, allowing to excise an ICL from one strand through flanking incisions.</text>
</comment>
<keyword evidence="4 13" id="KW-0479">Metal-binding</keyword>
<keyword evidence="15" id="KW-1185">Reference proteome</keyword>
<evidence type="ECO:0000256" key="4">
    <source>
        <dbReference type="ARBA" id="ARBA00022723"/>
    </source>
</evidence>
<dbReference type="PANTHER" id="PTHR15749:SF4">
    <property type="entry name" value="FANCONI-ASSOCIATED NUCLEASE 1"/>
    <property type="match status" value="1"/>
</dbReference>
<keyword evidence="11 13" id="KW-0464">Manganese</keyword>
<gene>
    <name evidence="16" type="primary">LOC116194420</name>
</gene>
<evidence type="ECO:0000256" key="12">
    <source>
        <dbReference type="PROSITE-ProRule" id="PRU01256"/>
    </source>
</evidence>
<evidence type="ECO:0000256" key="13">
    <source>
        <dbReference type="RuleBase" id="RU365033"/>
    </source>
</evidence>
<evidence type="ECO:0000256" key="5">
    <source>
        <dbReference type="ARBA" id="ARBA00022763"/>
    </source>
</evidence>
<dbReference type="RefSeq" id="XP_031379090.1">
    <property type="nucleotide sequence ID" value="XM_031523230.1"/>
</dbReference>
<dbReference type="GO" id="GO:0005634">
    <property type="term" value="C:nucleus"/>
    <property type="evidence" value="ECO:0007669"/>
    <property type="project" value="UniProtKB-SubCell"/>
</dbReference>
<comment type="catalytic activity">
    <reaction evidence="1 13">
        <text>Hydrolytically removes 5'-nucleotides successively from the 3'-hydroxy termini of 3'-hydroxy-terminated oligonucleotides.</text>
        <dbReference type="EC" id="3.1.4.1"/>
    </reaction>
</comment>
<dbReference type="Pfam" id="PF08797">
    <property type="entry name" value="HIRAN"/>
    <property type="match status" value="1"/>
</dbReference>
<dbReference type="GO" id="GO:0036297">
    <property type="term" value="P:interstrand cross-link repair"/>
    <property type="evidence" value="ECO:0007669"/>
    <property type="project" value="InterPro"/>
</dbReference>
<dbReference type="InterPro" id="IPR014905">
    <property type="entry name" value="HIRAN"/>
</dbReference>
<feature type="domain" description="UBZ4-type" evidence="14">
    <location>
        <begin position="68"/>
        <end position="97"/>
    </location>
</feature>
<dbReference type="Pfam" id="PF08774">
    <property type="entry name" value="VRR_NUC"/>
    <property type="match status" value="1"/>
</dbReference>
<dbReference type="InterPro" id="IPR033315">
    <property type="entry name" value="Fan1-like"/>
</dbReference>
<evidence type="ECO:0000256" key="1">
    <source>
        <dbReference type="ARBA" id="ARBA00000983"/>
    </source>
</evidence>
<dbReference type="InterPro" id="IPR049125">
    <property type="entry name" value="FAN1-like_WH"/>
</dbReference>
<evidence type="ECO:0000256" key="9">
    <source>
        <dbReference type="ARBA" id="ARBA00022842"/>
    </source>
</evidence>
<proteinExistence type="inferred from homology"/>
<keyword evidence="3 13" id="KW-0540">Nuclease</keyword>
<dbReference type="AlphaFoldDB" id="A0A6P8C869"/>
<protein>
    <recommendedName>
        <fullName evidence="13">Fanconi-associated nuclease</fullName>
        <ecNumber evidence="13">3.1.4.1</ecNumber>
    </recommendedName>
</protein>